<evidence type="ECO:0000313" key="2">
    <source>
        <dbReference type="Proteomes" id="UP000694845"/>
    </source>
</evidence>
<protein>
    <submittedName>
        <fullName evidence="3">Uncharacterized protein LOC110987478</fullName>
    </submittedName>
</protein>
<feature type="region of interest" description="Disordered" evidence="1">
    <location>
        <begin position="184"/>
        <end position="206"/>
    </location>
</feature>
<evidence type="ECO:0000256" key="1">
    <source>
        <dbReference type="SAM" id="MobiDB-lite"/>
    </source>
</evidence>
<dbReference type="InterPro" id="IPR027417">
    <property type="entry name" value="P-loop_NTPase"/>
</dbReference>
<dbReference type="RefSeq" id="XP_022105924.1">
    <property type="nucleotide sequence ID" value="XM_022250232.1"/>
</dbReference>
<evidence type="ECO:0000313" key="3">
    <source>
        <dbReference type="RefSeq" id="XP_022105924.1"/>
    </source>
</evidence>
<keyword evidence="2" id="KW-1185">Reference proteome</keyword>
<feature type="compositionally biased region" description="Basic and acidic residues" evidence="1">
    <location>
        <begin position="188"/>
        <end position="197"/>
    </location>
</feature>
<gene>
    <name evidence="3" type="primary">LOC110987478</name>
</gene>
<reference evidence="3" key="1">
    <citation type="submission" date="2025-08" db="UniProtKB">
        <authorList>
            <consortium name="RefSeq"/>
        </authorList>
    </citation>
    <scope>IDENTIFICATION</scope>
</reference>
<name>A0A8B7ZK92_ACAPL</name>
<proteinExistence type="predicted"/>
<dbReference type="GeneID" id="110987478"/>
<dbReference type="Proteomes" id="UP000694845">
    <property type="component" value="Unplaced"/>
</dbReference>
<accession>A0A8B7ZK92</accession>
<sequence length="415" mass="47304">MGCGNSSETEGRKEEEHGFFHRRPKVSIRVGPHVGLEEVSKDETLVVFVFGGPGSKKGRIVDDLIHMYGFRALIAEDLILKELPKKVQNVMAIESTRGLAEMLKDNQSLLSLEWILDLIGNEIEKDPKRPHIIDIMPNLRFLLRCEKYIQDPEYDMKNFEKRFHNVFALNLAIPEEKVIKQITAHSAKHPDKMKEAGQSDEADTSRTQRRNALYNASVKHFLHYFASSGRLVTVDVACGVADLIWHRVSDFFGHQLELEPIRTVNTVVIFAFDALDFEGLDMDRYALQLVALKNLMDDSNAPPDKVLAALCRHIDASAPLVEAFAVDATDTTLLSYTAERKTRSTRFVEQAETYLDKYIFISNLKKTRGRKCSLFQRLYKVVATTQNEVCLFPQETDTELCKRIALFMAEERTGY</sequence>
<dbReference type="KEGG" id="aplc:110987478"/>
<dbReference type="AlphaFoldDB" id="A0A8B7ZK92"/>
<dbReference type="Gene3D" id="3.40.50.300">
    <property type="entry name" value="P-loop containing nucleotide triphosphate hydrolases"/>
    <property type="match status" value="1"/>
</dbReference>
<dbReference type="OrthoDB" id="5829348at2759"/>
<organism evidence="2 3">
    <name type="scientific">Acanthaster planci</name>
    <name type="common">Crown-of-thorns starfish</name>
    <dbReference type="NCBI Taxonomy" id="133434"/>
    <lineage>
        <taxon>Eukaryota</taxon>
        <taxon>Metazoa</taxon>
        <taxon>Echinodermata</taxon>
        <taxon>Eleutherozoa</taxon>
        <taxon>Asterozoa</taxon>
        <taxon>Asteroidea</taxon>
        <taxon>Valvatacea</taxon>
        <taxon>Valvatida</taxon>
        <taxon>Acanthasteridae</taxon>
        <taxon>Acanthaster</taxon>
    </lineage>
</organism>
<dbReference type="OMA" id="ADLIWHR"/>